<dbReference type="Proteomes" id="UP000315496">
    <property type="component" value="Chromosome 1"/>
</dbReference>
<gene>
    <name evidence="1" type="ORF">GMRT_14277</name>
</gene>
<protein>
    <submittedName>
        <fullName evidence="1">Uncharacterized protein</fullName>
    </submittedName>
</protein>
<dbReference type="EMBL" id="VDLU01000001">
    <property type="protein sequence ID" value="TNJ30182.1"/>
    <property type="molecule type" value="Genomic_DNA"/>
</dbReference>
<comment type="caution">
    <text evidence="1">The sequence shown here is derived from an EMBL/GenBank/DDBJ whole genome shotgun (WGS) entry which is preliminary data.</text>
</comment>
<sequence length="344" mass="39063">MTRLAQPSFYEAFTPCLQSLRDLLEAHELQPATYHGFQSTLLLSYAFDILTRWDGKPLDGAILLWDTIDLAGMILSLVKDALEFLKPTEFITIEMDPCPTIFTGLKELYGTERVVSCLDALHEHIERTQTSSTRLQQLDYQPESPLPLSYFFFALHCMCEAAVDAIERIGRLKSHSRDPLKNGHPILFASPLLFVEARFSTSKSSELAKLTRQVQGVRSSIPPAIVLIEKIKDIFEHTVLTQAAETALTCPNPILYPAPLLRLRTVCKRINVITRTIRSQSYVRELQRLCAVSFSGGTRTTFLREGRNEWVNMIIRGRSKFANKVEKSLEMFIVPVSRSIITDW</sequence>
<name>A0A4Z1SWI9_GIAMU</name>
<reference evidence="1 2" key="1">
    <citation type="submission" date="2019-05" db="EMBL/GenBank/DDBJ databases">
        <title>The compact genome of Giardia muris reveals important steps in the evolution of intestinal protozoan parasites.</title>
        <authorList>
            <person name="Xu F."/>
            <person name="Jimenez-Gonzalez A."/>
            <person name="Einarsson E."/>
            <person name="Astvaldsson A."/>
            <person name="Peirasmaki D."/>
            <person name="Eckmann L."/>
            <person name="Andersson J.O."/>
            <person name="Svard S.G."/>
            <person name="Jerlstrom-Hultqvist J."/>
        </authorList>
    </citation>
    <scope>NUCLEOTIDE SEQUENCE [LARGE SCALE GENOMIC DNA]</scope>
    <source>
        <strain evidence="1 2">Roberts-Thomson</strain>
    </source>
</reference>
<evidence type="ECO:0000313" key="1">
    <source>
        <dbReference type="EMBL" id="TNJ30182.1"/>
    </source>
</evidence>
<evidence type="ECO:0000313" key="2">
    <source>
        <dbReference type="Proteomes" id="UP000315496"/>
    </source>
</evidence>
<dbReference type="AlphaFoldDB" id="A0A4Z1SWI9"/>
<proteinExistence type="predicted"/>
<accession>A0A4Z1SWI9</accession>
<organism evidence="1 2">
    <name type="scientific">Giardia muris</name>
    <dbReference type="NCBI Taxonomy" id="5742"/>
    <lineage>
        <taxon>Eukaryota</taxon>
        <taxon>Metamonada</taxon>
        <taxon>Diplomonadida</taxon>
        <taxon>Hexamitidae</taxon>
        <taxon>Giardiinae</taxon>
        <taxon>Giardia</taxon>
    </lineage>
</organism>
<dbReference type="VEuPathDB" id="GiardiaDB:GMRT_14277"/>
<keyword evidence="2" id="KW-1185">Reference proteome</keyword>